<proteinExistence type="predicted"/>
<dbReference type="PANTHER" id="PTHR47592">
    <property type="entry name" value="PBF68 PROTEIN"/>
    <property type="match status" value="1"/>
</dbReference>
<dbReference type="PANTHER" id="PTHR47592:SF31">
    <property type="entry name" value="ZINC FINGER, CCHC-TYPE-RELATED"/>
    <property type="match status" value="1"/>
</dbReference>
<name>A0A835ER45_9POAL</name>
<dbReference type="Pfam" id="PF14223">
    <property type="entry name" value="Retrotran_gag_2"/>
    <property type="match status" value="1"/>
</dbReference>
<reference evidence="2" key="1">
    <citation type="submission" date="2020-07" db="EMBL/GenBank/DDBJ databases">
        <title>Genome sequence and genetic diversity analysis of an under-domesticated orphan crop, white fonio (Digitaria exilis).</title>
        <authorList>
            <person name="Bennetzen J.L."/>
            <person name="Chen S."/>
            <person name="Ma X."/>
            <person name="Wang X."/>
            <person name="Yssel A.E.J."/>
            <person name="Chaluvadi S.R."/>
            <person name="Johnson M."/>
            <person name="Gangashetty P."/>
            <person name="Hamidou F."/>
            <person name="Sanogo M.D."/>
            <person name="Zwaenepoel A."/>
            <person name="Wallace J."/>
            <person name="Van De Peer Y."/>
            <person name="Van Deynze A."/>
        </authorList>
    </citation>
    <scope>NUCLEOTIDE SEQUENCE</scope>
    <source>
        <tissue evidence="2">Leaves</tissue>
    </source>
</reference>
<accession>A0A835ER45</accession>
<evidence type="ECO:0000256" key="1">
    <source>
        <dbReference type="SAM" id="MobiDB-lite"/>
    </source>
</evidence>
<feature type="compositionally biased region" description="Low complexity" evidence="1">
    <location>
        <begin position="130"/>
        <end position="146"/>
    </location>
</feature>
<dbReference type="OrthoDB" id="685040at2759"/>
<feature type="region of interest" description="Disordered" evidence="1">
    <location>
        <begin position="126"/>
        <end position="146"/>
    </location>
</feature>
<dbReference type="Proteomes" id="UP000636709">
    <property type="component" value="Unassembled WGS sequence"/>
</dbReference>
<sequence>MAGYFDASAEASKMCRQLLSKIRSTQSNYQSMDSFLASMSDGTACSTSAAAQEQAEQPSRGPKQPAACQPSSTARQGIRSIPACAPIRSRARDAAAAPNGARASLAAAPPSLRAFRSLASARCGGGAGGAQRRSSFSRARGPGSSGCCSSSSPIYLGKSLSLNIQFFLLSQIHSTGCSSGSLPLVVAGAVFVSSLVRRFGAAAVLRLCGVVLQSVVLFVVHLGQVPGSSAVRRSSSFRVAAVDVPAGIDIGSVSPSTSRFDDSDRWQIKTRMWLTDLKMFWVVAGVVPEAAAPDADDAAKATAKETKEKWDEANQACLSRLLNVISNRLFDLYSKFESAKALWTELESEFSEVDKGNESFATESYLKYKMVEGRSVMEQLQELQLLVRDLVQYNCLLPDNFQMNVILAKLPPSWRDFVTVRRHMKTQLTLPELTAAINVEERARASNKPVQQVQAHMVERGAGGKSQKKKKGNFSAQNQNKMQPKKMKKKKEDLTCYVCGQKRARVLILSARKEMWWLIPPLAKTASSMPAQQHSTARDKIDPCSFSDSLASARCGGGAGGAQRRLSFSRARGSGLSGCSSFSPSVPLARERAMRRRRWRRPTALELLAGAWAGLEWLLVLLLAYVFGEVSLPQHTVLPPLSDPLYWLLLWFPSSSGRRSCVREFSGEEIWSCCIRGSIRRPPWPGARVLCCAAFVFVSGRCRRRSRRHRQRLSISVNLPLR</sequence>
<evidence type="ECO:0000313" key="3">
    <source>
        <dbReference type="Proteomes" id="UP000636709"/>
    </source>
</evidence>
<protein>
    <submittedName>
        <fullName evidence="2">Uncharacterized protein</fullName>
    </submittedName>
</protein>
<keyword evidence="3" id="KW-1185">Reference proteome</keyword>
<dbReference type="EMBL" id="JACEFO010001734">
    <property type="protein sequence ID" value="KAF8715182.1"/>
    <property type="molecule type" value="Genomic_DNA"/>
</dbReference>
<feature type="region of interest" description="Disordered" evidence="1">
    <location>
        <begin position="458"/>
        <end position="488"/>
    </location>
</feature>
<comment type="caution">
    <text evidence="2">The sequence shown here is derived from an EMBL/GenBank/DDBJ whole genome shotgun (WGS) entry which is preliminary data.</text>
</comment>
<organism evidence="2 3">
    <name type="scientific">Digitaria exilis</name>
    <dbReference type="NCBI Taxonomy" id="1010633"/>
    <lineage>
        <taxon>Eukaryota</taxon>
        <taxon>Viridiplantae</taxon>
        <taxon>Streptophyta</taxon>
        <taxon>Embryophyta</taxon>
        <taxon>Tracheophyta</taxon>
        <taxon>Spermatophyta</taxon>
        <taxon>Magnoliopsida</taxon>
        <taxon>Liliopsida</taxon>
        <taxon>Poales</taxon>
        <taxon>Poaceae</taxon>
        <taxon>PACMAD clade</taxon>
        <taxon>Panicoideae</taxon>
        <taxon>Panicodae</taxon>
        <taxon>Paniceae</taxon>
        <taxon>Anthephorinae</taxon>
        <taxon>Digitaria</taxon>
    </lineage>
</organism>
<feature type="region of interest" description="Disordered" evidence="1">
    <location>
        <begin position="47"/>
        <end position="75"/>
    </location>
</feature>
<evidence type="ECO:0000313" key="2">
    <source>
        <dbReference type="EMBL" id="KAF8715182.1"/>
    </source>
</evidence>
<dbReference type="AlphaFoldDB" id="A0A835ER45"/>
<gene>
    <name evidence="2" type="ORF">HU200_027737</name>
</gene>